<evidence type="ECO:0000256" key="3">
    <source>
        <dbReference type="ARBA" id="ARBA00022763"/>
    </source>
</evidence>
<evidence type="ECO:0000256" key="1">
    <source>
        <dbReference type="ARBA" id="ARBA00008136"/>
    </source>
</evidence>
<gene>
    <name evidence="9" type="ORF">ACFSYH_10345</name>
</gene>
<dbReference type="EC" id="3.4.-.-" evidence="8"/>
<organism evidence="9 10">
    <name type="scientific">Populibacterium corticicola</name>
    <dbReference type="NCBI Taxonomy" id="1812826"/>
    <lineage>
        <taxon>Bacteria</taxon>
        <taxon>Bacillati</taxon>
        <taxon>Actinomycetota</taxon>
        <taxon>Actinomycetes</taxon>
        <taxon>Micrococcales</taxon>
        <taxon>Jonesiaceae</taxon>
        <taxon>Populibacterium</taxon>
    </lineage>
</organism>
<keyword evidence="10" id="KW-1185">Reference proteome</keyword>
<dbReference type="Gene3D" id="3.90.1680.10">
    <property type="entry name" value="SOS response associated peptidase-like"/>
    <property type="match status" value="1"/>
</dbReference>
<evidence type="ECO:0000256" key="5">
    <source>
        <dbReference type="ARBA" id="ARBA00023124"/>
    </source>
</evidence>
<comment type="similarity">
    <text evidence="1 8">Belongs to the SOS response-associated peptidase family.</text>
</comment>
<evidence type="ECO:0000256" key="4">
    <source>
        <dbReference type="ARBA" id="ARBA00022801"/>
    </source>
</evidence>
<dbReference type="SUPFAM" id="SSF143081">
    <property type="entry name" value="BB1717-like"/>
    <property type="match status" value="1"/>
</dbReference>
<dbReference type="PANTHER" id="PTHR13604:SF0">
    <property type="entry name" value="ABASIC SITE PROCESSING PROTEIN HMCES"/>
    <property type="match status" value="1"/>
</dbReference>
<comment type="caution">
    <text evidence="9">The sequence shown here is derived from an EMBL/GenBank/DDBJ whole genome shotgun (WGS) entry which is preliminary data.</text>
</comment>
<keyword evidence="6" id="KW-0238">DNA-binding</keyword>
<proteinExistence type="inferred from homology"/>
<keyword evidence="3" id="KW-0227">DNA damage</keyword>
<name>A0ABW5XGW8_9MICO</name>
<evidence type="ECO:0000313" key="10">
    <source>
        <dbReference type="Proteomes" id="UP001597391"/>
    </source>
</evidence>
<dbReference type="InterPro" id="IPR036590">
    <property type="entry name" value="SRAP-like"/>
</dbReference>
<evidence type="ECO:0000313" key="9">
    <source>
        <dbReference type="EMBL" id="MFD2840968.1"/>
    </source>
</evidence>
<protein>
    <recommendedName>
        <fullName evidence="8">Abasic site processing protein</fullName>
        <ecNumber evidence="8">3.4.-.-</ecNumber>
    </recommendedName>
</protein>
<dbReference type="GO" id="GO:0016787">
    <property type="term" value="F:hydrolase activity"/>
    <property type="evidence" value="ECO:0007669"/>
    <property type="project" value="UniProtKB-KW"/>
</dbReference>
<dbReference type="InterPro" id="IPR003738">
    <property type="entry name" value="SRAP"/>
</dbReference>
<keyword evidence="4 8" id="KW-0378">Hydrolase</keyword>
<dbReference type="PANTHER" id="PTHR13604">
    <property type="entry name" value="DC12-RELATED"/>
    <property type="match status" value="1"/>
</dbReference>
<dbReference type="Pfam" id="PF02586">
    <property type="entry name" value="SRAP"/>
    <property type="match status" value="1"/>
</dbReference>
<evidence type="ECO:0000256" key="6">
    <source>
        <dbReference type="ARBA" id="ARBA00023125"/>
    </source>
</evidence>
<accession>A0ABW5XGW8</accession>
<keyword evidence="5" id="KW-0190">Covalent protein-DNA linkage</keyword>
<dbReference type="EMBL" id="JBHUOP010000004">
    <property type="protein sequence ID" value="MFD2840968.1"/>
    <property type="molecule type" value="Genomic_DNA"/>
</dbReference>
<dbReference type="RefSeq" id="WP_377466896.1">
    <property type="nucleotide sequence ID" value="NZ_JBHUOP010000004.1"/>
</dbReference>
<keyword evidence="2 8" id="KW-0645">Protease</keyword>
<sequence>MCGRYASFAQGDDLAAAYARNGFIQDPLFGDGTDNWGPSWNIAPTHDVRIIVDRPVTAQAAETLVMASGERSPALAGLISQLAKSDPQESLIDDDLVRQVRRARWGLVPGWAKDPSVGAKMINARSETITEKPSFRRAFASRRCIIPADGYFEWTTLEGPPQHKIPSYITPYSDGMFAFAGIYEFWKPHTATDRQLTQWLVTASIITTAAQDELAQIHERRPIFLTPDTYDAWLSPHTSVDEALDILRIPVLPTVQRVVSTDVNRVANNSESLILPV</sequence>
<evidence type="ECO:0000256" key="2">
    <source>
        <dbReference type="ARBA" id="ARBA00022670"/>
    </source>
</evidence>
<reference evidence="10" key="1">
    <citation type="journal article" date="2019" name="Int. J. Syst. Evol. Microbiol.">
        <title>The Global Catalogue of Microorganisms (GCM) 10K type strain sequencing project: providing services to taxonomists for standard genome sequencing and annotation.</title>
        <authorList>
            <consortium name="The Broad Institute Genomics Platform"/>
            <consortium name="The Broad Institute Genome Sequencing Center for Infectious Disease"/>
            <person name="Wu L."/>
            <person name="Ma J."/>
        </authorList>
    </citation>
    <scope>NUCLEOTIDE SEQUENCE [LARGE SCALE GENOMIC DNA]</scope>
    <source>
        <strain evidence="10">KCTC 33576</strain>
    </source>
</reference>
<dbReference type="Proteomes" id="UP001597391">
    <property type="component" value="Unassembled WGS sequence"/>
</dbReference>
<keyword evidence="7" id="KW-0456">Lyase</keyword>
<evidence type="ECO:0000256" key="8">
    <source>
        <dbReference type="RuleBase" id="RU364100"/>
    </source>
</evidence>
<evidence type="ECO:0000256" key="7">
    <source>
        <dbReference type="ARBA" id="ARBA00023239"/>
    </source>
</evidence>